<accession>A0A7L7KRT0</accession>
<reference evidence="1 2" key="1">
    <citation type="submission" date="2020-02" db="EMBL/GenBank/DDBJ databases">
        <authorList>
            <person name="Zheng R.K."/>
            <person name="Sun C.M."/>
        </authorList>
    </citation>
    <scope>NUCLEOTIDE SEQUENCE [LARGE SCALE GENOMIC DNA]</scope>
    <source>
        <strain evidence="2">zrk13</strain>
    </source>
</reference>
<evidence type="ECO:0000313" key="2">
    <source>
        <dbReference type="Proteomes" id="UP000514720"/>
    </source>
</evidence>
<dbReference type="InterPro" id="IPR038141">
    <property type="entry name" value="YutD-like_sf"/>
</dbReference>
<dbReference type="EMBL" id="CP048914">
    <property type="protein sequence ID" value="QMS84906.1"/>
    <property type="molecule type" value="Genomic_DNA"/>
</dbReference>
<sequence length="87" mass="10443">MIETDHGYFEIIKDYKEALEIKMFNDKYVPYLNRYKYIVGDYSADMLRLKGFTDKTVETIPDYLMESCTPNAPYFVLRRLNKKKPKN</sequence>
<proteinExistence type="predicted"/>
<evidence type="ECO:0000313" key="1">
    <source>
        <dbReference type="EMBL" id="QMS84906.1"/>
    </source>
</evidence>
<dbReference type="Proteomes" id="UP000514720">
    <property type="component" value="Chromosome"/>
</dbReference>
<dbReference type="Gene3D" id="3.50.4.20">
    <property type="match status" value="1"/>
</dbReference>
<gene>
    <name evidence="1" type="ORF">G4Z02_03770</name>
</gene>
<keyword evidence="2" id="KW-1185">Reference proteome</keyword>
<organism evidence="1 2">
    <name type="scientific">Candidatus Xianfuyuplasma coldseepsis</name>
    <dbReference type="NCBI Taxonomy" id="2782163"/>
    <lineage>
        <taxon>Bacteria</taxon>
        <taxon>Bacillati</taxon>
        <taxon>Mycoplasmatota</taxon>
        <taxon>Mollicutes</taxon>
        <taxon>Candidatus Izemoplasmatales</taxon>
        <taxon>Candidatus Izemoplasmataceae</taxon>
        <taxon>Candidatus Xianfuyuplasma</taxon>
    </lineage>
</organism>
<dbReference type="AlphaFoldDB" id="A0A7L7KRT0"/>
<dbReference type="KEGG" id="xcl:G4Z02_03770"/>
<dbReference type="RefSeq" id="WP_258878528.1">
    <property type="nucleotide sequence ID" value="NZ_CP048914.1"/>
</dbReference>
<name>A0A7L7KRT0_9MOLU</name>
<protein>
    <submittedName>
        <fullName evidence="1">YutD family protein</fullName>
    </submittedName>
</protein>
<dbReference type="InterPro" id="IPR009370">
    <property type="entry name" value="YutD-like"/>
</dbReference>
<dbReference type="Pfam" id="PF06265">
    <property type="entry name" value="YutD-like"/>
    <property type="match status" value="1"/>
</dbReference>